<dbReference type="CTD" id="24597967"/>
<dbReference type="RefSeq" id="XP_035587239.1">
    <property type="nucleotide sequence ID" value="XM_035733314.2"/>
</dbReference>
<dbReference type="Gene3D" id="2.60.20.10">
    <property type="entry name" value="Crystallins"/>
    <property type="match status" value="1"/>
</dbReference>
<comment type="caution">
    <text evidence="3">The sequence shown here is derived from an EMBL/GenBank/DDBJ whole genome shotgun (WGS) entry which is preliminary data.</text>
</comment>
<feature type="region of interest" description="Disordered" evidence="1">
    <location>
        <begin position="1"/>
        <end position="34"/>
    </location>
</feature>
<gene>
    <name evidence="3" type="ORF">MS3_00001511</name>
</gene>
<reference evidence="3" key="2">
    <citation type="journal article" date="2019" name="Gigascience">
        <title>High-quality Schistosoma haematobium genome achieved by single-molecule and long-range sequencing.</title>
        <authorList>
            <person name="Stroehlein A.J."/>
            <person name="Korhonen P.K."/>
            <person name="Chong T.M."/>
            <person name="Lim Y.L."/>
            <person name="Chan K.G."/>
            <person name="Webster B."/>
            <person name="Rollinson D."/>
            <person name="Brindley P.J."/>
            <person name="Gasser R.B."/>
            <person name="Young N.D."/>
        </authorList>
    </citation>
    <scope>NUCLEOTIDE SEQUENCE</scope>
</reference>
<accession>A0A6A5DIA1</accession>
<dbReference type="Proteomes" id="UP000471633">
    <property type="component" value="Unassembled WGS sequence"/>
</dbReference>
<feature type="domain" description="Interleukin-4 inducing immunoglobulin-binding" evidence="2">
    <location>
        <begin position="104"/>
        <end position="190"/>
    </location>
</feature>
<proteinExistence type="predicted"/>
<dbReference type="GeneID" id="24597967"/>
<sequence length="254" mass="28933">MVENGNRFPHVNAVERKVSQGSSKQNYRNESHRPSSPCWSCAGLHMISGSKTMPNCLVLLVTVISCSTVWSLETLETTTEDHTNSNSSETQTRFLYSRSPPVKCMRLFSFYKNRDYWIDLCDSNPSLSPFLKKYTRAVCSPRSTRFDNIKYWVVYSQVMFRGRYILVQPDTCVTVIRRGGLRSVGSIMKCLTWPRNSVHSPCNIPRESTRMSDESGENIVDALNQEWNSGDETPNEFDPGSSEKDSENVDIITK</sequence>
<reference evidence="3" key="4">
    <citation type="journal article" date="2022" name="PLoS Pathog.">
        <title>Chromosome-level genome of Schistosoma haematobium underpins genome-wide explorations of molecular variation.</title>
        <authorList>
            <person name="Stroehlein A.J."/>
            <person name="Korhonen P.K."/>
            <person name="Lee V.V."/>
            <person name="Ralph S.A."/>
            <person name="Mentink-Kane M."/>
            <person name="You H."/>
            <person name="McManus D.P."/>
            <person name="Tchuente L.T."/>
            <person name="Stothard J.R."/>
            <person name="Kaur P."/>
            <person name="Dudchenko O."/>
            <person name="Aiden E.L."/>
            <person name="Yang B."/>
            <person name="Yang H."/>
            <person name="Emery A.M."/>
            <person name="Webster B.L."/>
            <person name="Brindley P.J."/>
            <person name="Rollinson D."/>
            <person name="Chang B.C.H."/>
            <person name="Gasser R.B."/>
            <person name="Young N.D."/>
        </authorList>
    </citation>
    <scope>NUCLEOTIDE SEQUENCE</scope>
</reference>
<dbReference type="AlphaFoldDB" id="A0A6A5DIA1"/>
<name>A0A6A5DIA1_SCHHA</name>
<protein>
    <recommendedName>
        <fullName evidence="2">Interleukin-4 inducing immunoglobulin-binding domain-containing protein</fullName>
    </recommendedName>
</protein>
<evidence type="ECO:0000313" key="3">
    <source>
        <dbReference type="EMBL" id="KAH9593766.1"/>
    </source>
</evidence>
<organism evidence="3 4">
    <name type="scientific">Schistosoma haematobium</name>
    <name type="common">Blood fluke</name>
    <dbReference type="NCBI Taxonomy" id="6185"/>
    <lineage>
        <taxon>Eukaryota</taxon>
        <taxon>Metazoa</taxon>
        <taxon>Spiralia</taxon>
        <taxon>Lophotrochozoa</taxon>
        <taxon>Platyhelminthes</taxon>
        <taxon>Trematoda</taxon>
        <taxon>Digenea</taxon>
        <taxon>Strigeidida</taxon>
        <taxon>Schistosomatoidea</taxon>
        <taxon>Schistosomatidae</taxon>
        <taxon>Schistosoma</taxon>
    </lineage>
</organism>
<dbReference type="EMBL" id="AMPZ03000001">
    <property type="protein sequence ID" value="KAH9593766.1"/>
    <property type="molecule type" value="Genomic_DNA"/>
</dbReference>
<keyword evidence="4" id="KW-1185">Reference proteome</keyword>
<feature type="region of interest" description="Disordered" evidence="1">
    <location>
        <begin position="225"/>
        <end position="254"/>
    </location>
</feature>
<reference evidence="3" key="3">
    <citation type="submission" date="2021-06" db="EMBL/GenBank/DDBJ databases">
        <title>Chromosome-level genome assembly for S. haematobium.</title>
        <authorList>
            <person name="Stroehlein A.J."/>
        </authorList>
    </citation>
    <scope>NUCLEOTIDE SEQUENCE</scope>
</reference>
<evidence type="ECO:0000259" key="2">
    <source>
        <dbReference type="Pfam" id="PF18258"/>
    </source>
</evidence>
<evidence type="ECO:0000256" key="1">
    <source>
        <dbReference type="SAM" id="MobiDB-lite"/>
    </source>
</evidence>
<dbReference type="KEGG" id="shx:MS3_00001511"/>
<feature type="compositionally biased region" description="Basic and acidic residues" evidence="1">
    <location>
        <begin position="241"/>
        <end position="254"/>
    </location>
</feature>
<reference evidence="3" key="1">
    <citation type="journal article" date="2012" name="Nat. Genet.">
        <title>Whole-genome sequence of Schistosoma haematobium.</title>
        <authorList>
            <person name="Young N.D."/>
            <person name="Jex A.R."/>
            <person name="Li B."/>
            <person name="Liu S."/>
            <person name="Yang L."/>
            <person name="Xiong Z."/>
            <person name="Li Y."/>
            <person name="Cantacessi C."/>
            <person name="Hall R.S."/>
            <person name="Xu X."/>
            <person name="Chen F."/>
            <person name="Wu X."/>
            <person name="Zerlotini A."/>
            <person name="Oliveira G."/>
            <person name="Hofmann A."/>
            <person name="Zhang G."/>
            <person name="Fang X."/>
            <person name="Kang Y."/>
            <person name="Campbell B.E."/>
            <person name="Loukas A."/>
            <person name="Ranganathan S."/>
            <person name="Rollinson D."/>
            <person name="Rinaldi G."/>
            <person name="Brindley P.J."/>
            <person name="Yang H."/>
            <person name="Wang J."/>
            <person name="Wang J."/>
            <person name="Gasser R.B."/>
        </authorList>
    </citation>
    <scope>NUCLEOTIDE SEQUENCE</scope>
</reference>
<dbReference type="InterPro" id="IPR041305">
    <property type="entry name" value="IL4_i_Ig"/>
</dbReference>
<evidence type="ECO:0000313" key="4">
    <source>
        <dbReference type="Proteomes" id="UP000471633"/>
    </source>
</evidence>
<dbReference type="Pfam" id="PF18258">
    <property type="entry name" value="IL4_i_Ig"/>
    <property type="match status" value="1"/>
</dbReference>